<evidence type="ECO:0000256" key="6">
    <source>
        <dbReference type="ARBA" id="ARBA00023004"/>
    </source>
</evidence>
<comment type="cofactor">
    <cofactor evidence="1 8">
        <name>heme</name>
        <dbReference type="ChEBI" id="CHEBI:30413"/>
    </cofactor>
</comment>
<dbReference type="FunFam" id="1.10.630.10:FF:000011">
    <property type="entry name" value="Cytochrome P450 83B1"/>
    <property type="match status" value="1"/>
</dbReference>
<dbReference type="Proteomes" id="UP001180020">
    <property type="component" value="Unassembled WGS sequence"/>
</dbReference>
<feature type="binding site" description="axial binding residue" evidence="8">
    <location>
        <position position="375"/>
    </location>
    <ligand>
        <name>heme</name>
        <dbReference type="ChEBI" id="CHEBI:30413"/>
    </ligand>
    <ligandPart>
        <name>Fe</name>
        <dbReference type="ChEBI" id="CHEBI:18248"/>
    </ligandPart>
</feature>
<proteinExistence type="inferred from homology"/>
<dbReference type="InterPro" id="IPR002401">
    <property type="entry name" value="Cyt_P450_E_grp-I"/>
</dbReference>
<dbReference type="GO" id="GO:0020037">
    <property type="term" value="F:heme binding"/>
    <property type="evidence" value="ECO:0007669"/>
    <property type="project" value="InterPro"/>
</dbReference>
<name>A0AAV9D302_ACOCL</name>
<dbReference type="EMBL" id="JAUJYO010000016">
    <property type="protein sequence ID" value="KAK1295555.1"/>
    <property type="molecule type" value="Genomic_DNA"/>
</dbReference>
<dbReference type="Pfam" id="PF00067">
    <property type="entry name" value="p450"/>
    <property type="match status" value="1"/>
</dbReference>
<evidence type="ECO:0000256" key="8">
    <source>
        <dbReference type="PIRSR" id="PIRSR602401-1"/>
    </source>
</evidence>
<dbReference type="InterPro" id="IPR036396">
    <property type="entry name" value="Cyt_P450_sf"/>
</dbReference>
<organism evidence="11 12">
    <name type="scientific">Acorus calamus</name>
    <name type="common">Sweet flag</name>
    <dbReference type="NCBI Taxonomy" id="4465"/>
    <lineage>
        <taxon>Eukaryota</taxon>
        <taxon>Viridiplantae</taxon>
        <taxon>Streptophyta</taxon>
        <taxon>Embryophyta</taxon>
        <taxon>Tracheophyta</taxon>
        <taxon>Spermatophyta</taxon>
        <taxon>Magnoliopsida</taxon>
        <taxon>Liliopsida</taxon>
        <taxon>Acoraceae</taxon>
        <taxon>Acorus</taxon>
    </lineage>
</organism>
<evidence type="ECO:0000256" key="10">
    <source>
        <dbReference type="SAM" id="SignalP"/>
    </source>
</evidence>
<comment type="caution">
    <text evidence="11">The sequence shown here is derived from an EMBL/GenBank/DDBJ whole genome shotgun (WGS) entry which is preliminary data.</text>
</comment>
<dbReference type="AlphaFoldDB" id="A0AAV9D302"/>
<evidence type="ECO:0000313" key="12">
    <source>
        <dbReference type="Proteomes" id="UP001180020"/>
    </source>
</evidence>
<keyword evidence="12" id="KW-1185">Reference proteome</keyword>
<dbReference type="InterPro" id="IPR001128">
    <property type="entry name" value="Cyt_P450"/>
</dbReference>
<dbReference type="PANTHER" id="PTHR47955">
    <property type="entry name" value="CYTOCHROME P450 FAMILY 71 PROTEIN"/>
    <property type="match status" value="1"/>
</dbReference>
<feature type="chain" id="PRO_5043843883" evidence="10">
    <location>
        <begin position="19"/>
        <end position="429"/>
    </location>
</feature>
<evidence type="ECO:0000313" key="11">
    <source>
        <dbReference type="EMBL" id="KAK1295555.1"/>
    </source>
</evidence>
<dbReference type="GO" id="GO:0004497">
    <property type="term" value="F:monooxygenase activity"/>
    <property type="evidence" value="ECO:0007669"/>
    <property type="project" value="UniProtKB-KW"/>
</dbReference>
<evidence type="ECO:0000256" key="4">
    <source>
        <dbReference type="ARBA" id="ARBA00022723"/>
    </source>
</evidence>
<dbReference type="PROSITE" id="PS00086">
    <property type="entry name" value="CYTOCHROME_P450"/>
    <property type="match status" value="1"/>
</dbReference>
<keyword evidence="7 9" id="KW-0503">Monooxygenase</keyword>
<keyword evidence="6 8" id="KW-0408">Iron</keyword>
<evidence type="ECO:0000256" key="7">
    <source>
        <dbReference type="ARBA" id="ARBA00023033"/>
    </source>
</evidence>
<dbReference type="PRINTS" id="PR00463">
    <property type="entry name" value="EP450I"/>
</dbReference>
<dbReference type="CDD" id="cd11072">
    <property type="entry name" value="CYP71-like"/>
    <property type="match status" value="1"/>
</dbReference>
<sequence>MIIHLSLTPTLVISSAEAAEEVMKKHDHAFANRPTLEAAKVLRYGGRDTVFSPYGNYWRNVKKMSTLHLLSTKRVQLFQPLREQEVARMIESIITSSARSPSVNLSQILNSFSNNIIIRAVSGMYCFREGKCEEIRRLAEENVNLIGEFNLGDYFPSLAWLNKLNGFDAKLREAFHKCDAMINELIDDHIRTKNERNIDDHNFVDALLSLKDNESSDFSLTKDDIKAIIVCSFAAATDTSYVTLEWAMAELLNNPREMKAVQDEVRSIGKTDKSMVSEDDIARMKYLKAVIKETLRLHPPAPLLVPRESTEETDIGGYKIPARTRAIINVWAIGRDPKYWEASEEFRPERFFENPIDFRGNDFHFIPFGAGRRKCPGMNYGVASVEVALANLLYRFDWHLPTGEAFDMVEAPGMTVHKKSALNVVARPY</sequence>
<dbReference type="SUPFAM" id="SSF48264">
    <property type="entry name" value="Cytochrome P450"/>
    <property type="match status" value="1"/>
</dbReference>
<feature type="signal peptide" evidence="10">
    <location>
        <begin position="1"/>
        <end position="18"/>
    </location>
</feature>
<gene>
    <name evidence="11" type="primary">CYP71A1</name>
    <name evidence="11" type="ORF">QJS10_CPA16g00379</name>
</gene>
<keyword evidence="10" id="KW-0732">Signal</keyword>
<accession>A0AAV9D302</accession>
<dbReference type="GO" id="GO:0005506">
    <property type="term" value="F:iron ion binding"/>
    <property type="evidence" value="ECO:0007669"/>
    <property type="project" value="InterPro"/>
</dbReference>
<evidence type="ECO:0000256" key="5">
    <source>
        <dbReference type="ARBA" id="ARBA00023002"/>
    </source>
</evidence>
<evidence type="ECO:0000256" key="1">
    <source>
        <dbReference type="ARBA" id="ARBA00001971"/>
    </source>
</evidence>
<dbReference type="PRINTS" id="PR00385">
    <property type="entry name" value="P450"/>
</dbReference>
<dbReference type="Gene3D" id="1.10.630.10">
    <property type="entry name" value="Cytochrome P450"/>
    <property type="match status" value="1"/>
</dbReference>
<reference evidence="11" key="2">
    <citation type="submission" date="2023-06" db="EMBL/GenBank/DDBJ databases">
        <authorList>
            <person name="Ma L."/>
            <person name="Liu K.-W."/>
            <person name="Li Z."/>
            <person name="Hsiao Y.-Y."/>
            <person name="Qi Y."/>
            <person name="Fu T."/>
            <person name="Tang G."/>
            <person name="Zhang D."/>
            <person name="Sun W.-H."/>
            <person name="Liu D.-K."/>
            <person name="Li Y."/>
            <person name="Chen G.-Z."/>
            <person name="Liu X.-D."/>
            <person name="Liao X.-Y."/>
            <person name="Jiang Y.-T."/>
            <person name="Yu X."/>
            <person name="Hao Y."/>
            <person name="Huang J."/>
            <person name="Zhao X.-W."/>
            <person name="Ke S."/>
            <person name="Chen Y.-Y."/>
            <person name="Wu W.-L."/>
            <person name="Hsu J.-L."/>
            <person name="Lin Y.-F."/>
            <person name="Huang M.-D."/>
            <person name="Li C.-Y."/>
            <person name="Huang L."/>
            <person name="Wang Z.-W."/>
            <person name="Zhao X."/>
            <person name="Zhong W.-Y."/>
            <person name="Peng D.-H."/>
            <person name="Ahmad S."/>
            <person name="Lan S."/>
            <person name="Zhang J.-S."/>
            <person name="Tsai W.-C."/>
            <person name="Van De Peer Y."/>
            <person name="Liu Z.-J."/>
        </authorList>
    </citation>
    <scope>NUCLEOTIDE SEQUENCE</scope>
    <source>
        <strain evidence="11">CP</strain>
        <tissue evidence="11">Leaves</tissue>
    </source>
</reference>
<protein>
    <submittedName>
        <fullName evidence="11">Cytochrome P450 71A1</fullName>
    </submittedName>
</protein>
<comment type="similarity">
    <text evidence="2 9">Belongs to the cytochrome P450 family.</text>
</comment>
<dbReference type="PANTHER" id="PTHR47955:SF19">
    <property type="entry name" value="CYTOCHROME P450 71A9-LIKE ISOFORM X1"/>
    <property type="match status" value="1"/>
</dbReference>
<keyword evidence="5 9" id="KW-0560">Oxidoreductase</keyword>
<evidence type="ECO:0000256" key="9">
    <source>
        <dbReference type="RuleBase" id="RU000461"/>
    </source>
</evidence>
<keyword evidence="3 8" id="KW-0349">Heme</keyword>
<dbReference type="InterPro" id="IPR017972">
    <property type="entry name" value="Cyt_P450_CS"/>
</dbReference>
<evidence type="ECO:0000256" key="3">
    <source>
        <dbReference type="ARBA" id="ARBA00022617"/>
    </source>
</evidence>
<reference evidence="11" key="1">
    <citation type="journal article" date="2023" name="Nat. Commun.">
        <title>Diploid and tetraploid genomes of Acorus and the evolution of monocots.</title>
        <authorList>
            <person name="Ma L."/>
            <person name="Liu K.W."/>
            <person name="Li Z."/>
            <person name="Hsiao Y.Y."/>
            <person name="Qi Y."/>
            <person name="Fu T."/>
            <person name="Tang G.D."/>
            <person name="Zhang D."/>
            <person name="Sun W.H."/>
            <person name="Liu D.K."/>
            <person name="Li Y."/>
            <person name="Chen G.Z."/>
            <person name="Liu X.D."/>
            <person name="Liao X.Y."/>
            <person name="Jiang Y.T."/>
            <person name="Yu X."/>
            <person name="Hao Y."/>
            <person name="Huang J."/>
            <person name="Zhao X.W."/>
            <person name="Ke S."/>
            <person name="Chen Y.Y."/>
            <person name="Wu W.L."/>
            <person name="Hsu J.L."/>
            <person name="Lin Y.F."/>
            <person name="Huang M.D."/>
            <person name="Li C.Y."/>
            <person name="Huang L."/>
            <person name="Wang Z.W."/>
            <person name="Zhao X."/>
            <person name="Zhong W.Y."/>
            <person name="Peng D.H."/>
            <person name="Ahmad S."/>
            <person name="Lan S."/>
            <person name="Zhang J.S."/>
            <person name="Tsai W.C."/>
            <person name="Van de Peer Y."/>
            <person name="Liu Z.J."/>
        </authorList>
    </citation>
    <scope>NUCLEOTIDE SEQUENCE</scope>
    <source>
        <strain evidence="11">CP</strain>
    </source>
</reference>
<dbReference type="GO" id="GO:0016705">
    <property type="term" value="F:oxidoreductase activity, acting on paired donors, with incorporation or reduction of molecular oxygen"/>
    <property type="evidence" value="ECO:0007669"/>
    <property type="project" value="InterPro"/>
</dbReference>
<evidence type="ECO:0000256" key="2">
    <source>
        <dbReference type="ARBA" id="ARBA00010617"/>
    </source>
</evidence>
<keyword evidence="4 8" id="KW-0479">Metal-binding</keyword>